<accession>A0A9K3GFG0</accession>
<organism evidence="1 2">
    <name type="scientific">Kipferlia bialata</name>
    <dbReference type="NCBI Taxonomy" id="797122"/>
    <lineage>
        <taxon>Eukaryota</taxon>
        <taxon>Metamonada</taxon>
        <taxon>Carpediemonas-like organisms</taxon>
        <taxon>Kipferlia</taxon>
    </lineage>
</organism>
<dbReference type="EMBL" id="BDIP01000172">
    <property type="protein sequence ID" value="GIQ80445.1"/>
    <property type="molecule type" value="Genomic_DNA"/>
</dbReference>
<dbReference type="AlphaFoldDB" id="A0A9K3GFG0"/>
<dbReference type="Proteomes" id="UP000265618">
    <property type="component" value="Unassembled WGS sequence"/>
</dbReference>
<protein>
    <submittedName>
        <fullName evidence="1">Uncharacterized protein</fullName>
    </submittedName>
</protein>
<gene>
    <name evidence="1" type="ORF">KIPB_001245</name>
</gene>
<comment type="caution">
    <text evidence="1">The sequence shown here is derived from an EMBL/GenBank/DDBJ whole genome shotgun (WGS) entry which is preliminary data.</text>
</comment>
<feature type="non-terminal residue" evidence="1">
    <location>
        <position position="1"/>
    </location>
</feature>
<proteinExistence type="predicted"/>
<name>A0A9K3GFG0_9EUKA</name>
<keyword evidence="2" id="KW-1185">Reference proteome</keyword>
<evidence type="ECO:0000313" key="2">
    <source>
        <dbReference type="Proteomes" id="UP000265618"/>
    </source>
</evidence>
<sequence>ALPPLGVSASHIDVRSVALNRSILPGHWKHARATLDLLTKI</sequence>
<evidence type="ECO:0000313" key="1">
    <source>
        <dbReference type="EMBL" id="GIQ80445.1"/>
    </source>
</evidence>
<reference evidence="1 2" key="1">
    <citation type="journal article" date="2018" name="PLoS ONE">
        <title>The draft genome of Kipferlia bialata reveals reductive genome evolution in fornicate parasites.</title>
        <authorList>
            <person name="Tanifuji G."/>
            <person name="Takabayashi S."/>
            <person name="Kume K."/>
            <person name="Takagi M."/>
            <person name="Nakayama T."/>
            <person name="Kamikawa R."/>
            <person name="Inagaki Y."/>
            <person name="Hashimoto T."/>
        </authorList>
    </citation>
    <scope>NUCLEOTIDE SEQUENCE [LARGE SCALE GENOMIC DNA]</scope>
    <source>
        <strain evidence="1">NY0173</strain>
    </source>
</reference>